<dbReference type="EMBL" id="CP011133">
    <property type="protein sequence ID" value="AKE62319.1"/>
    <property type="molecule type" value="Genomic_DNA"/>
</dbReference>
<sequence length="122" mass="13483">MNVPALINNLCVTVIAGQVLEAKALEHHERRTAGRFCRKTLSVHAVQRKPGAEFLARLKVNYARANLTNCAPGTVAELRLVGRCDEANELSEAILKAIATSYPELVSECARQLQKQKLFQNL</sequence>
<dbReference type="AlphaFoldDB" id="A0A0F6U172"/>
<dbReference type="PATRIC" id="fig|1261127.3.peg.5750"/>
<geneLocation type="plasmid" evidence="1">
    <name>unnamed</name>
</geneLocation>
<dbReference type="RefSeq" id="WP_046499435.1">
    <property type="nucleotide sequence ID" value="NZ_CP011133.1"/>
</dbReference>
<dbReference type="Proteomes" id="UP000034085">
    <property type="component" value="Plasmid"/>
</dbReference>
<dbReference type="KEGG" id="cama:F384_27685"/>
<name>A0A0F6U172_CITAM</name>
<dbReference type="OrthoDB" id="6626988at2"/>
<protein>
    <submittedName>
        <fullName evidence="1">Uncharacterized protein</fullName>
    </submittedName>
</protein>
<reference evidence="1 2" key="1">
    <citation type="submission" date="2015-03" db="EMBL/GenBank/DDBJ databases">
        <title>Complete genome sequence of Citrobacter amalonaticus Y19.</title>
        <authorList>
            <person name="Park S."/>
        </authorList>
    </citation>
    <scope>NUCLEOTIDE SEQUENCE [LARGE SCALE GENOMIC DNA]</scope>
    <source>
        <strain evidence="1 2">Y19</strain>
        <plasmid evidence="2">Plasmid</plasmid>
    </source>
</reference>
<evidence type="ECO:0000313" key="2">
    <source>
        <dbReference type="Proteomes" id="UP000034085"/>
    </source>
</evidence>
<proteinExistence type="predicted"/>
<keyword evidence="1" id="KW-0614">Plasmid</keyword>
<dbReference type="HOGENOM" id="CLU_2022621_0_0_6"/>
<accession>A0A0F6U172</accession>
<organism evidence="1 2">
    <name type="scientific">Citrobacter amalonaticus Y19</name>
    <dbReference type="NCBI Taxonomy" id="1261127"/>
    <lineage>
        <taxon>Bacteria</taxon>
        <taxon>Pseudomonadati</taxon>
        <taxon>Pseudomonadota</taxon>
        <taxon>Gammaproteobacteria</taxon>
        <taxon>Enterobacterales</taxon>
        <taxon>Enterobacteriaceae</taxon>
        <taxon>Citrobacter</taxon>
    </lineage>
</organism>
<gene>
    <name evidence="1" type="ORF">F384_27685</name>
</gene>
<evidence type="ECO:0000313" key="1">
    <source>
        <dbReference type="EMBL" id="AKE62319.1"/>
    </source>
</evidence>